<reference evidence="3 4" key="1">
    <citation type="submission" date="2020-01" db="EMBL/GenBank/DDBJ databases">
        <authorList>
            <person name="Chen J."/>
            <person name="Zhu S."/>
            <person name="Yang J."/>
        </authorList>
    </citation>
    <scope>NUCLEOTIDE SEQUENCE [LARGE SCALE GENOMIC DNA]</scope>
    <source>
        <strain evidence="3 4">345S023</strain>
    </source>
</reference>
<organism evidence="3 4">
    <name type="scientific">Alteromonas profundi</name>
    <dbReference type="NCBI Taxonomy" id="2696062"/>
    <lineage>
        <taxon>Bacteria</taxon>
        <taxon>Pseudomonadati</taxon>
        <taxon>Pseudomonadota</taxon>
        <taxon>Gammaproteobacteria</taxon>
        <taxon>Alteromonadales</taxon>
        <taxon>Alteromonadaceae</taxon>
        <taxon>Alteromonas/Salinimonas group</taxon>
        <taxon>Alteromonas</taxon>
    </lineage>
</organism>
<evidence type="ECO:0000256" key="1">
    <source>
        <dbReference type="ARBA" id="ARBA00022842"/>
    </source>
</evidence>
<protein>
    <submittedName>
        <fullName evidence="3">NTP transferase domain-containing protein</fullName>
    </submittedName>
</protein>
<dbReference type="AlphaFoldDB" id="A0A7X5LP16"/>
<evidence type="ECO:0000259" key="2">
    <source>
        <dbReference type="Pfam" id="PF12804"/>
    </source>
</evidence>
<dbReference type="Proteomes" id="UP000470213">
    <property type="component" value="Unassembled WGS sequence"/>
</dbReference>
<keyword evidence="4" id="KW-1185">Reference proteome</keyword>
<feature type="domain" description="MobA-like NTP transferase" evidence="2">
    <location>
        <begin position="11"/>
        <end position="187"/>
    </location>
</feature>
<dbReference type="Gene3D" id="3.90.550.10">
    <property type="entry name" value="Spore Coat Polysaccharide Biosynthesis Protein SpsA, Chain A"/>
    <property type="match status" value="1"/>
</dbReference>
<proteinExistence type="predicted"/>
<keyword evidence="3" id="KW-0808">Transferase</keyword>
<dbReference type="EMBL" id="JAAAWN010000031">
    <property type="protein sequence ID" value="NDV92889.1"/>
    <property type="molecule type" value="Genomic_DNA"/>
</dbReference>
<dbReference type="RefSeq" id="WP_163088038.1">
    <property type="nucleotide sequence ID" value="NZ_JAAAWN010000031.1"/>
</dbReference>
<dbReference type="InterPro" id="IPR029044">
    <property type="entry name" value="Nucleotide-diphossugar_trans"/>
</dbReference>
<dbReference type="SUPFAM" id="SSF53448">
    <property type="entry name" value="Nucleotide-diphospho-sugar transferases"/>
    <property type="match status" value="1"/>
</dbReference>
<sequence>MDKRNAMKTVGILLAAGESKRYQGNKLVALHKSGVPLVRYCAAQLANLSLAHNYIVTGRWHSDIASVMHSSAAARDSLNVDIALTHNPQWQEGMGTSLHWGVQQALAASDDVTHVLVTLGDLAKVTTEHLAMLYRTSVNHPDKLVCSGWHSNGECRFTVPAIFPAAAFPSLLSLKGDTGAKAVIRQWRKANDVIDVSLPEAEFDIDVPSDWQK</sequence>
<evidence type="ECO:0000313" key="4">
    <source>
        <dbReference type="Proteomes" id="UP000470213"/>
    </source>
</evidence>
<gene>
    <name evidence="3" type="ORF">GTH32_17110</name>
</gene>
<dbReference type="GO" id="GO:0016779">
    <property type="term" value="F:nucleotidyltransferase activity"/>
    <property type="evidence" value="ECO:0007669"/>
    <property type="project" value="UniProtKB-ARBA"/>
</dbReference>
<evidence type="ECO:0000313" key="3">
    <source>
        <dbReference type="EMBL" id="NDV92889.1"/>
    </source>
</evidence>
<name>A0A7X5LP16_9ALTE</name>
<dbReference type="CDD" id="cd04182">
    <property type="entry name" value="GT_2_like_f"/>
    <property type="match status" value="1"/>
</dbReference>
<keyword evidence="1" id="KW-0460">Magnesium</keyword>
<dbReference type="PANTHER" id="PTHR43777:SF1">
    <property type="entry name" value="MOLYBDENUM COFACTOR CYTIDYLYLTRANSFERASE"/>
    <property type="match status" value="1"/>
</dbReference>
<dbReference type="Pfam" id="PF12804">
    <property type="entry name" value="NTP_transf_3"/>
    <property type="match status" value="1"/>
</dbReference>
<comment type="caution">
    <text evidence="3">The sequence shown here is derived from an EMBL/GenBank/DDBJ whole genome shotgun (WGS) entry which is preliminary data.</text>
</comment>
<dbReference type="PANTHER" id="PTHR43777">
    <property type="entry name" value="MOLYBDENUM COFACTOR CYTIDYLYLTRANSFERASE"/>
    <property type="match status" value="1"/>
</dbReference>
<dbReference type="InterPro" id="IPR025877">
    <property type="entry name" value="MobA-like_NTP_Trfase"/>
</dbReference>
<accession>A0A7X5LP16</accession>